<dbReference type="PROSITE" id="PS52016">
    <property type="entry name" value="TONB_DEPENDENT_REC_3"/>
    <property type="match status" value="1"/>
</dbReference>
<evidence type="ECO:0000256" key="13">
    <source>
        <dbReference type="RuleBase" id="RU003357"/>
    </source>
</evidence>
<evidence type="ECO:0000259" key="15">
    <source>
        <dbReference type="Pfam" id="PF07715"/>
    </source>
</evidence>
<evidence type="ECO:0000256" key="8">
    <source>
        <dbReference type="ARBA" id="ARBA00023065"/>
    </source>
</evidence>
<evidence type="ECO:0000256" key="3">
    <source>
        <dbReference type="ARBA" id="ARBA00022452"/>
    </source>
</evidence>
<keyword evidence="2 12" id="KW-0813">Transport</keyword>
<evidence type="ECO:0000259" key="14">
    <source>
        <dbReference type="Pfam" id="PF00593"/>
    </source>
</evidence>
<keyword evidence="6" id="KW-0732">Signal</keyword>
<dbReference type="SUPFAM" id="SSF56935">
    <property type="entry name" value="Porins"/>
    <property type="match status" value="1"/>
</dbReference>
<evidence type="ECO:0000256" key="11">
    <source>
        <dbReference type="ARBA" id="ARBA00023237"/>
    </source>
</evidence>
<dbReference type="RefSeq" id="WP_309039510.1">
    <property type="nucleotide sequence ID" value="NZ_JAVIFY010000014.1"/>
</dbReference>
<evidence type="ECO:0000256" key="6">
    <source>
        <dbReference type="ARBA" id="ARBA00022729"/>
    </source>
</evidence>
<name>A0ABU1BG60_PSEHA</name>
<dbReference type="Pfam" id="PF07715">
    <property type="entry name" value="Plug"/>
    <property type="match status" value="1"/>
</dbReference>
<evidence type="ECO:0000256" key="9">
    <source>
        <dbReference type="ARBA" id="ARBA00023077"/>
    </source>
</evidence>
<evidence type="ECO:0000256" key="12">
    <source>
        <dbReference type="PROSITE-ProRule" id="PRU01360"/>
    </source>
</evidence>
<dbReference type="Proteomes" id="UP001226574">
    <property type="component" value="Unassembled WGS sequence"/>
</dbReference>
<evidence type="ECO:0000313" key="16">
    <source>
        <dbReference type="EMBL" id="MDQ9093335.1"/>
    </source>
</evidence>
<dbReference type="Gene3D" id="2.40.170.20">
    <property type="entry name" value="TonB-dependent receptor, beta-barrel domain"/>
    <property type="match status" value="1"/>
</dbReference>
<evidence type="ECO:0000256" key="5">
    <source>
        <dbReference type="ARBA" id="ARBA00022692"/>
    </source>
</evidence>
<keyword evidence="9 13" id="KW-0798">TonB box</keyword>
<dbReference type="Gene3D" id="3.55.50.30">
    <property type="match status" value="1"/>
</dbReference>
<comment type="similarity">
    <text evidence="12 13">Belongs to the TonB-dependent receptor family.</text>
</comment>
<dbReference type="EMBL" id="JAVIFY010000014">
    <property type="protein sequence ID" value="MDQ9093335.1"/>
    <property type="molecule type" value="Genomic_DNA"/>
</dbReference>
<evidence type="ECO:0000256" key="10">
    <source>
        <dbReference type="ARBA" id="ARBA00023136"/>
    </source>
</evidence>
<keyword evidence="7" id="KW-0408">Iron</keyword>
<feature type="domain" description="TonB-dependent receptor-like beta-barrel" evidence="14">
    <location>
        <begin position="399"/>
        <end position="854"/>
    </location>
</feature>
<protein>
    <submittedName>
        <fullName evidence="16">TonB-dependent receptor</fullName>
    </submittedName>
</protein>
<keyword evidence="5 12" id="KW-0812">Transmembrane</keyword>
<organism evidence="16 17">
    <name type="scientific">Pseudoalteromonas haloplanktis</name>
    <name type="common">Alteromonas haloplanktis</name>
    <dbReference type="NCBI Taxonomy" id="228"/>
    <lineage>
        <taxon>Bacteria</taxon>
        <taxon>Pseudomonadati</taxon>
        <taxon>Pseudomonadota</taxon>
        <taxon>Gammaproteobacteria</taxon>
        <taxon>Alteromonadales</taxon>
        <taxon>Pseudoalteromonadaceae</taxon>
        <taxon>Pseudoalteromonas</taxon>
    </lineage>
</organism>
<keyword evidence="3 12" id="KW-1134">Transmembrane beta strand</keyword>
<sequence>MLLSLLTKQLPWLILFSSYVHATNNYHFNLPEATLQQRILDVAAQSGWQLSAAELAEQTLIPPLQGRFTLEQLLAKTFANSQYQFSLDPSQQRIFVTPIAANKQQDFERIIVTGVSGKTRNILNSSISVTQLSTQQLEQHTPYSTAEILKNVTGFWVEDSGGETNNNVSPRGLRGGEGFRFISLMEDGLPITYDGVWSDFFLRPDLTHQTIEAVRGGSSGIFTLNGPAAMVNYIGRRGSETPFNLVKLSQAVNYNYTRLDGVFSGPINDQLFYTLGGFYRSSNGIREPGFNSDLGGQFSARLSWLTDELELDFSYKHLNDKTSFYAPIVMQNQGTIKQLKSLPYDFGTLLSDDLKLLNFHTPEGTRQHDLEDAQQSLMNSYTIQFKGGLSEQLQLNNIARYANLSNRLYTLMNLGNESIIDANSRLQFDDITKFKNHFSNVALPEELQAKYQRSTDKTLINDPSLLNGNGLITSSYPLYSSYKQQQFINHLSVNYLTEQWSISLGHIYAYSDFSSLPLDQWLGQLLTDVKHQPERLDIVLVDQQDKVVANFTEQGFLAYAGPVYLTGQGQSRSHSVYASLDWQVTDKLRFDFALRNEQLTLSSRSQQGLLSTTHNTKNYYSHYTPANSLTDSFNDNALSIGANYQLSEQLAVFTRYADAFEMPRLINYGNARGWAKNAEQRAQQNFGQPISLTLSEVGLRYQAPHWQFSGTVFDTNFDPLPFTVYRGAASTQQAISINTQTQGLEFEYSYQFNQAWQFAAIGVWQDAGFYGIPKQLPQSEFNGNQITRTPELQLRVTPQYQAGAVTAAVTWSYVGERYSDIANQFALPAYQTWDFFAEYVLTQQLSAQLEVKNLTNTLGLTEGNPRDDLSHQEPLFYGRPIFGRTIKVALSYQF</sequence>
<gene>
    <name evidence="16" type="ORF">RC083_17285</name>
</gene>
<dbReference type="InterPro" id="IPR037066">
    <property type="entry name" value="Plug_dom_sf"/>
</dbReference>
<keyword evidence="11 12" id="KW-0998">Cell outer membrane</keyword>
<evidence type="ECO:0000256" key="1">
    <source>
        <dbReference type="ARBA" id="ARBA00004571"/>
    </source>
</evidence>
<dbReference type="InterPro" id="IPR000531">
    <property type="entry name" value="Beta-barrel_TonB"/>
</dbReference>
<dbReference type="Gene3D" id="2.170.130.10">
    <property type="entry name" value="TonB-dependent receptor, plug domain"/>
    <property type="match status" value="1"/>
</dbReference>
<evidence type="ECO:0000313" key="17">
    <source>
        <dbReference type="Proteomes" id="UP001226574"/>
    </source>
</evidence>
<dbReference type="InterPro" id="IPR036942">
    <property type="entry name" value="Beta-barrel_TonB_sf"/>
</dbReference>
<keyword evidence="16" id="KW-0675">Receptor</keyword>
<evidence type="ECO:0000256" key="2">
    <source>
        <dbReference type="ARBA" id="ARBA00022448"/>
    </source>
</evidence>
<keyword evidence="8" id="KW-0406">Ion transport</keyword>
<keyword evidence="10 12" id="KW-0472">Membrane</keyword>
<feature type="domain" description="TonB-dependent receptor plug" evidence="15">
    <location>
        <begin position="124"/>
        <end position="227"/>
    </location>
</feature>
<accession>A0ABU1BG60</accession>
<reference evidence="16 17" key="1">
    <citation type="submission" date="2023-08" db="EMBL/GenBank/DDBJ databases">
        <title>Pseudoalteromonas haloplanktis LL1 genome.</title>
        <authorList>
            <person name="Wu S."/>
        </authorList>
    </citation>
    <scope>NUCLEOTIDE SEQUENCE [LARGE SCALE GENOMIC DNA]</scope>
    <source>
        <strain evidence="16 17">LL1</strain>
    </source>
</reference>
<dbReference type="InterPro" id="IPR012910">
    <property type="entry name" value="Plug_dom"/>
</dbReference>
<evidence type="ECO:0000256" key="4">
    <source>
        <dbReference type="ARBA" id="ARBA00022496"/>
    </source>
</evidence>
<dbReference type="PANTHER" id="PTHR32552:SF89">
    <property type="entry name" value="CATECHOLATE SIDEROPHORE RECEPTOR FIU"/>
    <property type="match status" value="1"/>
</dbReference>
<keyword evidence="17" id="KW-1185">Reference proteome</keyword>
<dbReference type="PANTHER" id="PTHR32552">
    <property type="entry name" value="FERRICHROME IRON RECEPTOR-RELATED"/>
    <property type="match status" value="1"/>
</dbReference>
<evidence type="ECO:0000256" key="7">
    <source>
        <dbReference type="ARBA" id="ARBA00023004"/>
    </source>
</evidence>
<keyword evidence="4" id="KW-0410">Iron transport</keyword>
<comment type="caution">
    <text evidence="16">The sequence shown here is derived from an EMBL/GenBank/DDBJ whole genome shotgun (WGS) entry which is preliminary data.</text>
</comment>
<dbReference type="InterPro" id="IPR039426">
    <property type="entry name" value="TonB-dep_rcpt-like"/>
</dbReference>
<dbReference type="Pfam" id="PF00593">
    <property type="entry name" value="TonB_dep_Rec_b-barrel"/>
    <property type="match status" value="1"/>
</dbReference>
<proteinExistence type="inferred from homology"/>
<comment type="subcellular location">
    <subcellularLocation>
        <location evidence="1 12">Cell outer membrane</location>
        <topology evidence="1 12">Multi-pass membrane protein</topology>
    </subcellularLocation>
</comment>